<sequence>MTINDYVSPYESISEVQEKWKLVPAFLETRGLVKQHLDLDSFNYLLTQGLQKIIKANARTDVDQNFFWNYDHIYVDPPDVEYGMRSEAITPHECRLRDMTYSAPIKVDVTYVRDNQIRKARGLVIGRMPIMLRSARCVLANMSQEQFFKAKECPLDPGGYFVVKGAEKVLLMQEQAVSNRILVEKDKTGMFCAVVKSKSDTANTQTNLIQSKNKIYVKQNKLREPVNVVVLFKALGIERDQEIAELIATEDSTLALLAPSLFECQQLEIFSQNQAMKYLEKTIMRIQNPIVSRSQMQSRFQVRTPRNREQEVHNWLVSTLLVNVPYCYKRRGMIKADDRDYYGNKRIQLAGDLISLLFEEHFKNFNDELRRTIGKKLEKKTAQVVDVISSMKSLQNKITLAMEAAIQTGNWNLKRFKMDRKGITEILNRMSFISIILVGTMTRIKGHFEKTMKVTGPRALQGSQWGMLCPSDTPEGAQCGLVKNMALLSHVTTFEDDKPIHRLLINLGVEETSTLSGYDLHGANYLVFLNGALVGATRNPKSLTRTVQLIRRAGRLPEFVSVYVSEEHRAVYLASDGGRLTRPCIIVENGRPKVTQKHINALLEGRVKFPDFVKNGLIEYLDVNEENSALIDTTFFNYFRKIFFNQNLINRWLKRAYLNFKKVNNFLNCSKEIEPFALLGVCAGLIPYPDHNQSPRNTYQCAMGKQAMGTIAMNQRERIDSCLYNLVYPQRPLVKTRTIELIGFEQLPAGQNATVAVMSYSGYDIEDALVLNKASVDRGYGRCLVYRNEKTQLQRRGTLVETIEERIDGPALDAKSGEKIRADECLDMDGIVAPGERVKDRAPTMAKSQPIHIERVMISEDATWRMVKLSYRQTRRPELGDKFSSRHGQKGVTGLIVPQENMPFNEIGMCPDVIMNPHGYPSRMTVGKLMECIGSKAGALSGKFHYGTAFGGNTTEEMAQTMLDYGFNYYGKDLLMSGETGEPLEAYIFMGPIYYQKLRHMVMDKMHARATGKVHNLTRQPLEGRAKDGGLRLGEMERDALLAYGASNLLNERFFYSSDKYSVEICGNCGLHGYSGWCRVCRTGEHMASINMPYACKLLLQELFLDEYHAEDSIKKPTVERLDSKEKRFIYKVNLNSRK</sequence>
<keyword evidence="21" id="KW-1185">Reference proteome</keyword>
<dbReference type="Gene3D" id="3.90.1110.10">
    <property type="entry name" value="RNA polymerase Rpb2, domain 2"/>
    <property type="match status" value="1"/>
</dbReference>
<evidence type="ECO:0000256" key="5">
    <source>
        <dbReference type="ARBA" id="ARBA00022695"/>
    </source>
</evidence>
<dbReference type="InterPro" id="IPR007120">
    <property type="entry name" value="DNA-dir_RNAP_su2_dom"/>
</dbReference>
<dbReference type="InterPro" id="IPR007646">
    <property type="entry name" value="RNA_pol_Rpb2_4"/>
</dbReference>
<feature type="domain" description="RNA polymerase Rpb2" evidence="17">
    <location>
        <begin position="427"/>
        <end position="491"/>
    </location>
</feature>
<dbReference type="GO" id="GO:0046872">
    <property type="term" value="F:metal ion binding"/>
    <property type="evidence" value="ECO:0007669"/>
    <property type="project" value="UniProtKB-KW"/>
</dbReference>
<evidence type="ECO:0000259" key="18">
    <source>
        <dbReference type="Pfam" id="PF04566"/>
    </source>
</evidence>
<feature type="domain" description="RNA polymerase Rpb2" evidence="19">
    <location>
        <begin position="609"/>
        <end position="632"/>
    </location>
</feature>
<dbReference type="CDD" id="cd00653">
    <property type="entry name" value="RNA_pol_B_RPB2"/>
    <property type="match status" value="1"/>
</dbReference>
<dbReference type="InterPro" id="IPR007644">
    <property type="entry name" value="RNA_pol_bsu_protrusion"/>
</dbReference>
<evidence type="ECO:0000256" key="7">
    <source>
        <dbReference type="ARBA" id="ARBA00022833"/>
    </source>
</evidence>
<comment type="catalytic activity">
    <reaction evidence="10">
        <text>RNA(n) + a ribonucleoside 5'-triphosphate = RNA(n+1) + diphosphate</text>
        <dbReference type="Rhea" id="RHEA:21248"/>
        <dbReference type="Rhea" id="RHEA-COMP:14527"/>
        <dbReference type="Rhea" id="RHEA-COMP:17342"/>
        <dbReference type="ChEBI" id="CHEBI:33019"/>
        <dbReference type="ChEBI" id="CHEBI:61557"/>
        <dbReference type="ChEBI" id="CHEBI:140395"/>
        <dbReference type="EC" id="2.7.7.6"/>
    </reaction>
    <physiologicalReaction direction="left-to-right" evidence="10">
        <dbReference type="Rhea" id="RHEA:21249"/>
    </physiologicalReaction>
</comment>
<evidence type="ECO:0000256" key="9">
    <source>
        <dbReference type="ARBA" id="ARBA00023242"/>
    </source>
</evidence>
<dbReference type="Pfam" id="PF04567">
    <property type="entry name" value="RNA_pol_Rpb2_5"/>
    <property type="match status" value="1"/>
</dbReference>
<evidence type="ECO:0000313" key="20">
    <source>
        <dbReference type="EMBL" id="CBY12898.1"/>
    </source>
</evidence>
<keyword evidence="9" id="KW-0539">Nucleus</keyword>
<dbReference type="InterPro" id="IPR007645">
    <property type="entry name" value="RNA_pol_Rpb2_3"/>
</dbReference>
<dbReference type="InParanoid" id="E4XT36"/>
<evidence type="ECO:0000313" key="21">
    <source>
        <dbReference type="Proteomes" id="UP000001307"/>
    </source>
</evidence>
<feature type="domain" description="RNA polymerase Rpb2" evidence="18">
    <location>
        <begin position="527"/>
        <end position="588"/>
    </location>
</feature>
<proteinExistence type="inferred from homology"/>
<evidence type="ECO:0000259" key="19">
    <source>
        <dbReference type="Pfam" id="PF04567"/>
    </source>
</evidence>
<evidence type="ECO:0000256" key="6">
    <source>
        <dbReference type="ARBA" id="ARBA00022723"/>
    </source>
</evidence>
<evidence type="ECO:0000259" key="16">
    <source>
        <dbReference type="Pfam" id="PF04563"/>
    </source>
</evidence>
<feature type="domain" description="DNA-directed RNA polymerase subunit 2 hybrid-binding" evidence="13">
    <location>
        <begin position="842"/>
        <end position="1027"/>
    </location>
</feature>
<keyword evidence="3 12" id="KW-0240">DNA-directed RNA polymerase</keyword>
<dbReference type="EMBL" id="FN653146">
    <property type="protein sequence ID" value="CBY12898.1"/>
    <property type="molecule type" value="Genomic_DNA"/>
</dbReference>
<dbReference type="Pfam" id="PF00562">
    <property type="entry name" value="RNA_pol_Rpb2_6"/>
    <property type="match status" value="1"/>
</dbReference>
<dbReference type="GO" id="GO:0006351">
    <property type="term" value="P:DNA-templated transcription"/>
    <property type="evidence" value="ECO:0007669"/>
    <property type="project" value="InterPro"/>
</dbReference>
<keyword evidence="7" id="KW-0862">Zinc</keyword>
<keyword evidence="5 12" id="KW-0548">Nucleotidyltransferase</keyword>
<dbReference type="InterPro" id="IPR014724">
    <property type="entry name" value="RNA_pol_RPB2_OB-fold"/>
</dbReference>
<keyword evidence="8 12" id="KW-0804">Transcription</keyword>
<dbReference type="InterPro" id="IPR007642">
    <property type="entry name" value="RNA_pol_Rpb2_2"/>
</dbReference>
<name>E4XT36_OIKDI</name>
<dbReference type="GO" id="GO:0003677">
    <property type="term" value="F:DNA binding"/>
    <property type="evidence" value="ECO:0007669"/>
    <property type="project" value="InterPro"/>
</dbReference>
<evidence type="ECO:0000256" key="8">
    <source>
        <dbReference type="ARBA" id="ARBA00023163"/>
    </source>
</evidence>
<dbReference type="Gene3D" id="3.90.1100.10">
    <property type="match status" value="2"/>
</dbReference>
<dbReference type="Gene3D" id="3.90.1800.10">
    <property type="entry name" value="RNA polymerase alpha subunit dimerisation domain"/>
    <property type="match status" value="1"/>
</dbReference>
<evidence type="ECO:0000259" key="15">
    <source>
        <dbReference type="Pfam" id="PF04561"/>
    </source>
</evidence>
<organism evidence="20">
    <name type="scientific">Oikopleura dioica</name>
    <name type="common">Tunicate</name>
    <dbReference type="NCBI Taxonomy" id="34765"/>
    <lineage>
        <taxon>Eukaryota</taxon>
        <taxon>Metazoa</taxon>
        <taxon>Chordata</taxon>
        <taxon>Tunicata</taxon>
        <taxon>Appendicularia</taxon>
        <taxon>Copelata</taxon>
        <taxon>Oikopleuridae</taxon>
        <taxon>Oikopleura</taxon>
    </lineage>
</organism>
<evidence type="ECO:0000256" key="1">
    <source>
        <dbReference type="ARBA" id="ARBA00004123"/>
    </source>
</evidence>
<feature type="domain" description="RNA polymerase beta subunit protrusion" evidence="16">
    <location>
        <begin position="31"/>
        <end position="386"/>
    </location>
</feature>
<dbReference type="Pfam" id="PF04563">
    <property type="entry name" value="RNA_pol_Rpb2_1"/>
    <property type="match status" value="1"/>
</dbReference>
<dbReference type="SUPFAM" id="SSF64484">
    <property type="entry name" value="beta and beta-prime subunits of DNA dependent RNA-polymerase"/>
    <property type="match status" value="1"/>
</dbReference>
<dbReference type="Gene3D" id="2.40.270.10">
    <property type="entry name" value="DNA-directed RNA polymerase, subunit 2, domain 6"/>
    <property type="match status" value="1"/>
</dbReference>
<dbReference type="EC" id="2.7.7.6" evidence="12"/>
<dbReference type="FunFam" id="2.40.270.10:FF:000006">
    <property type="entry name" value="DNA-directed RNA polymerase subunit beta"/>
    <property type="match status" value="1"/>
</dbReference>
<protein>
    <recommendedName>
        <fullName evidence="12">DNA-directed RNA polymerase subunit beta</fullName>
        <ecNumber evidence="12">2.7.7.6</ecNumber>
    </recommendedName>
</protein>
<dbReference type="GO" id="GO:0000428">
    <property type="term" value="C:DNA-directed RNA polymerase complex"/>
    <property type="evidence" value="ECO:0007669"/>
    <property type="project" value="UniProtKB-KW"/>
</dbReference>
<dbReference type="GO" id="GO:0005634">
    <property type="term" value="C:nucleus"/>
    <property type="evidence" value="ECO:0007669"/>
    <property type="project" value="UniProtKB-SubCell"/>
</dbReference>
<evidence type="ECO:0000259" key="17">
    <source>
        <dbReference type="Pfam" id="PF04565"/>
    </source>
</evidence>
<dbReference type="InterPro" id="IPR037033">
    <property type="entry name" value="DNA-dir_RNAP_su2_hyb_sf"/>
</dbReference>
<dbReference type="Pfam" id="PF04560">
    <property type="entry name" value="RNA_pol_Rpb2_7"/>
    <property type="match status" value="1"/>
</dbReference>
<feature type="domain" description="RNA polymerase Rpb2" evidence="15">
    <location>
        <begin position="178"/>
        <end position="347"/>
    </location>
</feature>
<dbReference type="InterPro" id="IPR015712">
    <property type="entry name" value="DNA-dir_RNA_pol_su2"/>
</dbReference>
<dbReference type="GO" id="GO:0003899">
    <property type="term" value="F:DNA-directed RNA polymerase activity"/>
    <property type="evidence" value="ECO:0007669"/>
    <property type="project" value="UniProtKB-EC"/>
</dbReference>
<dbReference type="Gene3D" id="2.40.50.150">
    <property type="match status" value="1"/>
</dbReference>
<dbReference type="InterPro" id="IPR007121">
    <property type="entry name" value="RNA_pol_bsu_CS"/>
</dbReference>
<evidence type="ECO:0000256" key="4">
    <source>
        <dbReference type="ARBA" id="ARBA00022679"/>
    </source>
</evidence>
<comment type="function">
    <text evidence="12">DNA-dependent RNA polymerase catalyzes the transcription of DNA into RNA using the four ribonucleoside triphosphates as substrates.</text>
</comment>
<dbReference type="InterPro" id="IPR007647">
    <property type="entry name" value="RNA_pol_Rpb2_5"/>
</dbReference>
<accession>E4XT36</accession>
<dbReference type="FunFam" id="2.40.270.10:FF:000011">
    <property type="entry name" value="DNA-directed RNA polymerase subunit beta"/>
    <property type="match status" value="1"/>
</dbReference>
<dbReference type="AlphaFoldDB" id="E4XT36"/>
<evidence type="ECO:0000259" key="14">
    <source>
        <dbReference type="Pfam" id="PF04560"/>
    </source>
</evidence>
<evidence type="ECO:0000256" key="2">
    <source>
        <dbReference type="ARBA" id="ARBA00006835"/>
    </source>
</evidence>
<dbReference type="PANTHER" id="PTHR20856">
    <property type="entry name" value="DNA-DIRECTED RNA POLYMERASE I SUBUNIT 2"/>
    <property type="match status" value="1"/>
</dbReference>
<dbReference type="Pfam" id="PF04566">
    <property type="entry name" value="RNA_pol_Rpb2_4"/>
    <property type="match status" value="1"/>
</dbReference>
<dbReference type="OrthoDB" id="10248617at2759"/>
<dbReference type="Pfam" id="PF04561">
    <property type="entry name" value="RNA_pol_Rpb2_2"/>
    <property type="match status" value="1"/>
</dbReference>
<keyword evidence="4 12" id="KW-0808">Transferase</keyword>
<evidence type="ECO:0000256" key="3">
    <source>
        <dbReference type="ARBA" id="ARBA00022478"/>
    </source>
</evidence>
<comment type="subcellular location">
    <subcellularLocation>
        <location evidence="1">Nucleus</location>
    </subcellularLocation>
</comment>
<comment type="similarity">
    <text evidence="2 11">Belongs to the RNA polymerase beta chain family.</text>
</comment>
<reference evidence="20" key="1">
    <citation type="journal article" date="2010" name="Science">
        <title>Plasticity of animal genome architecture unmasked by rapid evolution of a pelagic tunicate.</title>
        <authorList>
            <person name="Denoeud F."/>
            <person name="Henriet S."/>
            <person name="Mungpakdee S."/>
            <person name="Aury J.M."/>
            <person name="Da Silva C."/>
            <person name="Brinkmann H."/>
            <person name="Mikhaleva J."/>
            <person name="Olsen L.C."/>
            <person name="Jubin C."/>
            <person name="Canestro C."/>
            <person name="Bouquet J.M."/>
            <person name="Danks G."/>
            <person name="Poulain J."/>
            <person name="Campsteijn C."/>
            <person name="Adamski M."/>
            <person name="Cross I."/>
            <person name="Yadetie F."/>
            <person name="Muffato M."/>
            <person name="Louis A."/>
            <person name="Butcher S."/>
            <person name="Tsagkogeorga G."/>
            <person name="Konrad A."/>
            <person name="Singh S."/>
            <person name="Jensen M.F."/>
            <person name="Cong E.H."/>
            <person name="Eikeseth-Otteraa H."/>
            <person name="Noel B."/>
            <person name="Anthouard V."/>
            <person name="Porcel B.M."/>
            <person name="Kachouri-Lafond R."/>
            <person name="Nishino A."/>
            <person name="Ugolini M."/>
            <person name="Chourrout P."/>
            <person name="Nishida H."/>
            <person name="Aasland R."/>
            <person name="Huzurbazar S."/>
            <person name="Westhof E."/>
            <person name="Delsuc F."/>
            <person name="Lehrach H."/>
            <person name="Reinhardt R."/>
            <person name="Weissenbach J."/>
            <person name="Roy S.W."/>
            <person name="Artiguenave F."/>
            <person name="Postlethwait J.H."/>
            <person name="Manak J.R."/>
            <person name="Thompson E.M."/>
            <person name="Jaillon O."/>
            <person name="Du Pasquier L."/>
            <person name="Boudinot P."/>
            <person name="Liberles D.A."/>
            <person name="Volff J.N."/>
            <person name="Philippe H."/>
            <person name="Lenhard B."/>
            <person name="Roest Crollius H."/>
            <person name="Wincker P."/>
            <person name="Chourrout D."/>
        </authorList>
    </citation>
    <scope>NUCLEOTIDE SEQUENCE [LARGE SCALE GENOMIC DNA]</scope>
</reference>
<dbReference type="InterPro" id="IPR007641">
    <property type="entry name" value="RNA_pol_Rpb2_7"/>
</dbReference>
<dbReference type="Pfam" id="PF04565">
    <property type="entry name" value="RNA_pol_Rpb2_3"/>
    <property type="match status" value="1"/>
</dbReference>
<dbReference type="PROSITE" id="PS01166">
    <property type="entry name" value="RNA_POL_BETA"/>
    <property type="match status" value="1"/>
</dbReference>
<dbReference type="Proteomes" id="UP000001307">
    <property type="component" value="Unassembled WGS sequence"/>
</dbReference>
<gene>
    <name evidence="20" type="ORF">GSOID_T00002964001</name>
</gene>
<evidence type="ECO:0000256" key="10">
    <source>
        <dbReference type="ARBA" id="ARBA00047768"/>
    </source>
</evidence>
<evidence type="ECO:0000256" key="11">
    <source>
        <dbReference type="RuleBase" id="RU000434"/>
    </source>
</evidence>
<evidence type="ECO:0000259" key="13">
    <source>
        <dbReference type="Pfam" id="PF00562"/>
    </source>
</evidence>
<dbReference type="GO" id="GO:0032549">
    <property type="term" value="F:ribonucleoside binding"/>
    <property type="evidence" value="ECO:0007669"/>
    <property type="project" value="InterPro"/>
</dbReference>
<feature type="domain" description="RNA polymerase Rpb2" evidence="14">
    <location>
        <begin position="1029"/>
        <end position="1103"/>
    </location>
</feature>
<evidence type="ECO:0000256" key="12">
    <source>
        <dbReference type="RuleBase" id="RU363031"/>
    </source>
</evidence>
<dbReference type="InterPro" id="IPR037034">
    <property type="entry name" value="RNA_pol_Rpb2_2_sf"/>
</dbReference>
<keyword evidence="6" id="KW-0479">Metal-binding</keyword>